<dbReference type="GO" id="GO:0009116">
    <property type="term" value="P:nucleoside metabolic process"/>
    <property type="evidence" value="ECO:0007669"/>
    <property type="project" value="InterPro"/>
</dbReference>
<dbReference type="PANTHER" id="PTHR46082">
    <property type="entry name" value="ATP/GTP-BINDING PROTEIN-RELATED"/>
    <property type="match status" value="1"/>
</dbReference>
<dbReference type="PANTHER" id="PTHR46082:SF11">
    <property type="entry name" value="AAA+ ATPASE DOMAIN-CONTAINING PROTEIN-RELATED"/>
    <property type="match status" value="1"/>
</dbReference>
<dbReference type="Proteomes" id="UP001322277">
    <property type="component" value="Chromosome 7"/>
</dbReference>
<sequence length="370" mass="40576">MVTSMALNDPEAYTIGWIATLPTERAAAVAMLDEKHADPKGFMRHPKDTNVYTWGRMGEHNIVIASLAAGIYGITSAAITASSLSSSLPSIKIGLLVGTGGGIARPGGNRDIRLGDVAVSQPDGTMGGVCQYDFIKARPGNRRERKGFLGMPPTVFLKALASIQADHEIEDSKVPRFLEGMLKNNPKMAENSKYNPGYVHQGFDSDRLFDASYEHVPGQDCQNCEAAKEIEREPRDTADPEIHYGIIASGNTLVKDAAVREQIIADVGEECICLEMEAAGLMNHFPCLVIRGICNYADSHKNDRWQRYASATAAAFAKEFLAYVPAAEVRDPRERLKFLSLLTVTQQATLEVEEEVDLMVSSNQREKIHY</sequence>
<dbReference type="AlphaFoldDB" id="A0AAX4IRF1"/>
<dbReference type="GO" id="GO:0003824">
    <property type="term" value="F:catalytic activity"/>
    <property type="evidence" value="ECO:0007669"/>
    <property type="project" value="InterPro"/>
</dbReference>
<dbReference type="EMBL" id="CP137311">
    <property type="protein sequence ID" value="WQF85840.1"/>
    <property type="molecule type" value="Genomic_DNA"/>
</dbReference>
<keyword evidence="2" id="KW-1185">Reference proteome</keyword>
<gene>
    <name evidence="1" type="ORF">CDEST_10854</name>
</gene>
<accession>A0AAX4IRF1</accession>
<dbReference type="Gene3D" id="3.40.50.1580">
    <property type="entry name" value="Nucleoside phosphorylase domain"/>
    <property type="match status" value="1"/>
</dbReference>
<dbReference type="SUPFAM" id="SSF53167">
    <property type="entry name" value="Purine and uridine phosphorylases"/>
    <property type="match status" value="1"/>
</dbReference>
<dbReference type="RefSeq" id="XP_062783061.1">
    <property type="nucleotide sequence ID" value="XM_062927010.1"/>
</dbReference>
<evidence type="ECO:0000313" key="2">
    <source>
        <dbReference type="Proteomes" id="UP001322277"/>
    </source>
</evidence>
<dbReference type="InterPro" id="IPR035994">
    <property type="entry name" value="Nucleoside_phosphorylase_sf"/>
</dbReference>
<organism evidence="1 2">
    <name type="scientific">Colletotrichum destructivum</name>
    <dbReference type="NCBI Taxonomy" id="34406"/>
    <lineage>
        <taxon>Eukaryota</taxon>
        <taxon>Fungi</taxon>
        <taxon>Dikarya</taxon>
        <taxon>Ascomycota</taxon>
        <taxon>Pezizomycotina</taxon>
        <taxon>Sordariomycetes</taxon>
        <taxon>Hypocreomycetidae</taxon>
        <taxon>Glomerellales</taxon>
        <taxon>Glomerellaceae</taxon>
        <taxon>Colletotrichum</taxon>
        <taxon>Colletotrichum destructivum species complex</taxon>
    </lineage>
</organism>
<protein>
    <submittedName>
        <fullName evidence="1">Nucleoside phosphorylase domain-containing protein</fullName>
    </submittedName>
</protein>
<reference evidence="2" key="1">
    <citation type="journal article" date="2023" name="bioRxiv">
        <title>Complete genome of the Medicago anthracnose fungus, Colletotrichum destructivum, reveals a mini-chromosome-like region within a core chromosome.</title>
        <authorList>
            <person name="Lapalu N."/>
            <person name="Simon A."/>
            <person name="Lu A."/>
            <person name="Plaumann P.-L."/>
            <person name="Amselem J."/>
            <person name="Pigne S."/>
            <person name="Auger A."/>
            <person name="Koch C."/>
            <person name="Dallery J.-F."/>
            <person name="O'Connell R.J."/>
        </authorList>
    </citation>
    <scope>NUCLEOTIDE SEQUENCE [LARGE SCALE GENOMIC DNA]</scope>
    <source>
        <strain evidence="2">CBS 520.97</strain>
    </source>
</reference>
<dbReference type="InterPro" id="IPR053137">
    <property type="entry name" value="NLR-like"/>
</dbReference>
<name>A0AAX4IRF1_9PEZI</name>
<dbReference type="KEGG" id="cdet:87947354"/>
<dbReference type="GeneID" id="87947354"/>
<proteinExistence type="predicted"/>
<evidence type="ECO:0000313" key="1">
    <source>
        <dbReference type="EMBL" id="WQF85840.1"/>
    </source>
</evidence>